<feature type="compositionally biased region" description="Polar residues" evidence="2">
    <location>
        <begin position="23"/>
        <end position="36"/>
    </location>
</feature>
<evidence type="ECO:0008006" key="4">
    <source>
        <dbReference type="Google" id="ProtNLM"/>
    </source>
</evidence>
<organism evidence="3">
    <name type="scientific">hydrocarbon metagenome</name>
    <dbReference type="NCBI Taxonomy" id="938273"/>
    <lineage>
        <taxon>unclassified sequences</taxon>
        <taxon>metagenomes</taxon>
        <taxon>ecological metagenomes</taxon>
    </lineage>
</organism>
<feature type="compositionally biased region" description="Polar residues" evidence="2">
    <location>
        <begin position="1"/>
        <end position="11"/>
    </location>
</feature>
<dbReference type="AlphaFoldDB" id="A0A0W8FX93"/>
<accession>A0A0W8FX93</accession>
<dbReference type="GO" id="GO:0042803">
    <property type="term" value="F:protein homodimerization activity"/>
    <property type="evidence" value="ECO:0007669"/>
    <property type="project" value="InterPro"/>
</dbReference>
<sequence length="213" mass="25076">MIQENITNNQLSDEHSEKEENSTESANSKDQQNETSEIIDKTLPPVQEDERIEKIINLLRQSNIELSNIKQIIENRLSYDKVKEGAFERLYGELEDLKKNSFFERSRPLFIDLILLFDRLENYRQTDIEESSKFTHFLKSFSEELLEILCRQGIDVIASSKTFDPTIQRAIKIEITSEKEEGNKVSEVIRKGFRYFDNILRPEEVIVKKIKQE</sequence>
<dbReference type="EMBL" id="LNQE01000684">
    <property type="protein sequence ID" value="KUG25441.1"/>
    <property type="molecule type" value="Genomic_DNA"/>
</dbReference>
<evidence type="ECO:0000256" key="2">
    <source>
        <dbReference type="SAM" id="MobiDB-lite"/>
    </source>
</evidence>
<dbReference type="PRINTS" id="PR00773">
    <property type="entry name" value="GRPEPROTEIN"/>
</dbReference>
<gene>
    <name evidence="3" type="ORF">ASZ90_004735</name>
</gene>
<dbReference type="Gene3D" id="2.30.22.10">
    <property type="entry name" value="Head domain of nucleotide exchange factor GrpE"/>
    <property type="match status" value="1"/>
</dbReference>
<proteinExistence type="predicted"/>
<keyword evidence="1" id="KW-0143">Chaperone</keyword>
<dbReference type="Pfam" id="PF01025">
    <property type="entry name" value="GrpE"/>
    <property type="match status" value="1"/>
</dbReference>
<dbReference type="GO" id="GO:0000774">
    <property type="term" value="F:adenyl-nucleotide exchange factor activity"/>
    <property type="evidence" value="ECO:0007669"/>
    <property type="project" value="InterPro"/>
</dbReference>
<dbReference type="SUPFAM" id="SSF51064">
    <property type="entry name" value="Head domain of nucleotide exchange factor GrpE"/>
    <property type="match status" value="1"/>
</dbReference>
<dbReference type="GO" id="GO:0051087">
    <property type="term" value="F:protein-folding chaperone binding"/>
    <property type="evidence" value="ECO:0007669"/>
    <property type="project" value="InterPro"/>
</dbReference>
<protein>
    <recommendedName>
        <fullName evidence="4">Heat shock protein grpe</fullName>
    </recommendedName>
</protein>
<dbReference type="InterPro" id="IPR000740">
    <property type="entry name" value="GrpE"/>
</dbReference>
<reference evidence="3" key="1">
    <citation type="journal article" date="2015" name="Proc. Natl. Acad. Sci. U.S.A.">
        <title>Networks of energetic and metabolic interactions define dynamics in microbial communities.</title>
        <authorList>
            <person name="Embree M."/>
            <person name="Liu J.K."/>
            <person name="Al-Bassam M.M."/>
            <person name="Zengler K."/>
        </authorList>
    </citation>
    <scope>NUCLEOTIDE SEQUENCE</scope>
</reference>
<feature type="region of interest" description="Disordered" evidence="2">
    <location>
        <begin position="1"/>
        <end position="44"/>
    </location>
</feature>
<evidence type="ECO:0000313" key="3">
    <source>
        <dbReference type="EMBL" id="KUG25441.1"/>
    </source>
</evidence>
<dbReference type="InterPro" id="IPR009012">
    <property type="entry name" value="GrpE_head"/>
</dbReference>
<name>A0A0W8FX93_9ZZZZ</name>
<dbReference type="GO" id="GO:0006457">
    <property type="term" value="P:protein folding"/>
    <property type="evidence" value="ECO:0007669"/>
    <property type="project" value="InterPro"/>
</dbReference>
<evidence type="ECO:0000256" key="1">
    <source>
        <dbReference type="ARBA" id="ARBA00023186"/>
    </source>
</evidence>
<comment type="caution">
    <text evidence="3">The sequence shown here is derived from an EMBL/GenBank/DDBJ whole genome shotgun (WGS) entry which is preliminary data.</text>
</comment>
<feature type="compositionally biased region" description="Basic and acidic residues" evidence="2">
    <location>
        <begin position="12"/>
        <end position="21"/>
    </location>
</feature>